<gene>
    <name evidence="2" type="ORF">BJ508DRAFT_334359</name>
</gene>
<feature type="region of interest" description="Disordered" evidence="1">
    <location>
        <begin position="1"/>
        <end position="30"/>
    </location>
</feature>
<feature type="region of interest" description="Disordered" evidence="1">
    <location>
        <begin position="73"/>
        <end position="93"/>
    </location>
</feature>
<feature type="compositionally biased region" description="Basic residues" evidence="1">
    <location>
        <begin position="1"/>
        <end position="17"/>
    </location>
</feature>
<reference evidence="2 3" key="1">
    <citation type="journal article" date="2018" name="Nat. Ecol. Evol.">
        <title>Pezizomycetes genomes reveal the molecular basis of ectomycorrhizal truffle lifestyle.</title>
        <authorList>
            <person name="Murat C."/>
            <person name="Payen T."/>
            <person name="Noel B."/>
            <person name="Kuo A."/>
            <person name="Morin E."/>
            <person name="Chen J."/>
            <person name="Kohler A."/>
            <person name="Krizsan K."/>
            <person name="Balestrini R."/>
            <person name="Da Silva C."/>
            <person name="Montanini B."/>
            <person name="Hainaut M."/>
            <person name="Levati E."/>
            <person name="Barry K.W."/>
            <person name="Belfiori B."/>
            <person name="Cichocki N."/>
            <person name="Clum A."/>
            <person name="Dockter R.B."/>
            <person name="Fauchery L."/>
            <person name="Guy J."/>
            <person name="Iotti M."/>
            <person name="Le Tacon F."/>
            <person name="Lindquist E.A."/>
            <person name="Lipzen A."/>
            <person name="Malagnac F."/>
            <person name="Mello A."/>
            <person name="Molinier V."/>
            <person name="Miyauchi S."/>
            <person name="Poulain J."/>
            <person name="Riccioni C."/>
            <person name="Rubini A."/>
            <person name="Sitrit Y."/>
            <person name="Splivallo R."/>
            <person name="Traeger S."/>
            <person name="Wang M."/>
            <person name="Zifcakova L."/>
            <person name="Wipf D."/>
            <person name="Zambonelli A."/>
            <person name="Paolocci F."/>
            <person name="Nowrousian M."/>
            <person name="Ottonello S."/>
            <person name="Baldrian P."/>
            <person name="Spatafora J.W."/>
            <person name="Henrissat B."/>
            <person name="Nagy L.G."/>
            <person name="Aury J.M."/>
            <person name="Wincker P."/>
            <person name="Grigoriev I.V."/>
            <person name="Bonfante P."/>
            <person name="Martin F.M."/>
        </authorList>
    </citation>
    <scope>NUCLEOTIDE SEQUENCE [LARGE SCALE GENOMIC DNA]</scope>
    <source>
        <strain evidence="2 3">RN42</strain>
    </source>
</reference>
<evidence type="ECO:0000313" key="3">
    <source>
        <dbReference type="Proteomes" id="UP000275078"/>
    </source>
</evidence>
<dbReference type="AlphaFoldDB" id="A0A3N4HGD2"/>
<dbReference type="EMBL" id="ML119832">
    <property type="protein sequence ID" value="RPA73139.1"/>
    <property type="molecule type" value="Genomic_DNA"/>
</dbReference>
<accession>A0A3N4HGD2</accession>
<organism evidence="2 3">
    <name type="scientific">Ascobolus immersus RN42</name>
    <dbReference type="NCBI Taxonomy" id="1160509"/>
    <lineage>
        <taxon>Eukaryota</taxon>
        <taxon>Fungi</taxon>
        <taxon>Dikarya</taxon>
        <taxon>Ascomycota</taxon>
        <taxon>Pezizomycotina</taxon>
        <taxon>Pezizomycetes</taxon>
        <taxon>Pezizales</taxon>
        <taxon>Ascobolaceae</taxon>
        <taxon>Ascobolus</taxon>
    </lineage>
</organism>
<evidence type="ECO:0000313" key="2">
    <source>
        <dbReference type="EMBL" id="RPA73139.1"/>
    </source>
</evidence>
<protein>
    <submittedName>
        <fullName evidence="2">Uncharacterized protein</fullName>
    </submittedName>
</protein>
<keyword evidence="3" id="KW-1185">Reference proteome</keyword>
<evidence type="ECO:0000256" key="1">
    <source>
        <dbReference type="SAM" id="MobiDB-lite"/>
    </source>
</evidence>
<proteinExistence type="predicted"/>
<name>A0A3N4HGD2_ASCIM</name>
<sequence>MPSRKSQKAKAARKKKAAASSASEDASIRKRLESASNESILCTYASLGGNYGPGSMPSVQAVNSAATVKFEAKHASAQPLKPTSSETTKGGPHYPMSVDVEESERFCIGRMGAVLNGKVIDEGWRAGLKELGIEMTIDEFDHLPTERMEELSERVLKTEAYQHMVDYVVEASKGNDNWDGMFAGVPDSAWDIPEDCCC</sequence>
<dbReference type="Proteomes" id="UP000275078">
    <property type="component" value="Unassembled WGS sequence"/>
</dbReference>